<gene>
    <name evidence="2" type="ORF">OOA_08891</name>
</gene>
<reference evidence="2 3" key="1">
    <citation type="journal article" date="2012" name="BMC Genomics">
        <title>Comparative genomics of bacteria in the genus Providencia isolated from wild Drosophila melanogaster.</title>
        <authorList>
            <person name="Galac M.R."/>
            <person name="Lazzaro B.P."/>
        </authorList>
    </citation>
    <scope>NUCLEOTIDE SEQUENCE [LARGE SCALE GENOMIC DNA]</scope>
    <source>
        <strain evidence="2 3">DSM 19968</strain>
    </source>
</reference>
<keyword evidence="1" id="KW-0732">Signal</keyword>
<dbReference type="eggNOG" id="ENOG5033MTJ">
    <property type="taxonomic scope" value="Bacteria"/>
</dbReference>
<feature type="chain" id="PRO_5003922058" description="Fimbrial protein" evidence="1">
    <location>
        <begin position="24"/>
        <end position="322"/>
    </location>
</feature>
<sequence length="322" mass="35702">MKYLMLKTIILSTILFLSFPSLSASIIPDSVGTYNSCELIDNGDGTSTATVNVTYQYYTHPEPMLSRAVFLQFYDKYGEYSPKKISDSAISLGGTTASSTTGIGMSALYAGNSGDWKGIKGRTTDFSILVPNSYLEEWQGMALGVADRNIAGNFYLEESGVAYLLYDGDGTCRVIPPEKPPEPPKNIKFKFSLPQLWDLKEIPPGISDVSFSGVRSEEFCIKYDNKQTSDTQFLMTVNSVNEKENDFNLINNLRPGDTIKYKLLLSDGVNNLLFPSNSGNSYIFNKNDQEVCFFPTFKIDAGSNPKEGQYSDMLNFNIIVNP</sequence>
<accession>K8X0K9</accession>
<dbReference type="Proteomes" id="UP000009336">
    <property type="component" value="Unassembled WGS sequence"/>
</dbReference>
<protein>
    <recommendedName>
        <fullName evidence="4">Fimbrial protein</fullName>
    </recommendedName>
</protein>
<organism evidence="2 3">
    <name type="scientific">Providencia burhodogranariea DSM 19968</name>
    <dbReference type="NCBI Taxonomy" id="1141662"/>
    <lineage>
        <taxon>Bacteria</taxon>
        <taxon>Pseudomonadati</taxon>
        <taxon>Pseudomonadota</taxon>
        <taxon>Gammaproteobacteria</taxon>
        <taxon>Enterobacterales</taxon>
        <taxon>Morganellaceae</taxon>
        <taxon>Providencia</taxon>
    </lineage>
</organism>
<dbReference type="EMBL" id="AKKL01000022">
    <property type="protein sequence ID" value="EKT61995.1"/>
    <property type="molecule type" value="Genomic_DNA"/>
</dbReference>
<dbReference type="HOGENOM" id="CLU_887611_0_0_6"/>
<dbReference type="RefSeq" id="WP_008911794.1">
    <property type="nucleotide sequence ID" value="NZ_KB233222.1"/>
</dbReference>
<keyword evidence="3" id="KW-1185">Reference proteome</keyword>
<dbReference type="STRING" id="1141662.OOA_08891"/>
<evidence type="ECO:0000313" key="2">
    <source>
        <dbReference type="EMBL" id="EKT61995.1"/>
    </source>
</evidence>
<name>K8X0K9_9GAMM</name>
<evidence type="ECO:0000313" key="3">
    <source>
        <dbReference type="Proteomes" id="UP000009336"/>
    </source>
</evidence>
<evidence type="ECO:0008006" key="4">
    <source>
        <dbReference type="Google" id="ProtNLM"/>
    </source>
</evidence>
<dbReference type="OrthoDB" id="6481047at2"/>
<dbReference type="AlphaFoldDB" id="K8X0K9"/>
<dbReference type="PATRIC" id="fig|1141662.3.peg.1799"/>
<comment type="caution">
    <text evidence="2">The sequence shown here is derived from an EMBL/GenBank/DDBJ whole genome shotgun (WGS) entry which is preliminary data.</text>
</comment>
<feature type="signal peptide" evidence="1">
    <location>
        <begin position="1"/>
        <end position="23"/>
    </location>
</feature>
<proteinExistence type="predicted"/>
<evidence type="ECO:0000256" key="1">
    <source>
        <dbReference type="SAM" id="SignalP"/>
    </source>
</evidence>